<protein>
    <submittedName>
        <fullName evidence="2">Uncharacterized protein</fullName>
    </submittedName>
</protein>
<keyword evidence="3" id="KW-1185">Reference proteome</keyword>
<proteinExistence type="predicted"/>
<evidence type="ECO:0000313" key="3">
    <source>
        <dbReference type="Proteomes" id="UP000326924"/>
    </source>
</evidence>
<accession>A0A5J5F754</accession>
<reference evidence="2 3" key="1">
    <citation type="submission" date="2019-09" db="EMBL/GenBank/DDBJ databases">
        <title>Draft genome of the ectomycorrhizal ascomycete Sphaerosporella brunnea.</title>
        <authorList>
            <consortium name="DOE Joint Genome Institute"/>
            <person name="Benucci G.M."/>
            <person name="Marozzi G."/>
            <person name="Antonielli L."/>
            <person name="Sanchez S."/>
            <person name="Marco P."/>
            <person name="Wang X."/>
            <person name="Falini L.B."/>
            <person name="Barry K."/>
            <person name="Haridas S."/>
            <person name="Lipzen A."/>
            <person name="Labutti K."/>
            <person name="Grigoriev I.V."/>
            <person name="Murat C."/>
            <person name="Martin F."/>
            <person name="Albertini E."/>
            <person name="Donnini D."/>
            <person name="Bonito G."/>
        </authorList>
    </citation>
    <scope>NUCLEOTIDE SEQUENCE [LARGE SCALE GENOMIC DNA]</scope>
    <source>
        <strain evidence="2 3">Sb_GMNB300</strain>
    </source>
</reference>
<evidence type="ECO:0000313" key="2">
    <source>
        <dbReference type="EMBL" id="KAA8912517.1"/>
    </source>
</evidence>
<dbReference type="InParanoid" id="A0A5J5F754"/>
<comment type="caution">
    <text evidence="2">The sequence shown here is derived from an EMBL/GenBank/DDBJ whole genome shotgun (WGS) entry which is preliminary data.</text>
</comment>
<feature type="region of interest" description="Disordered" evidence="1">
    <location>
        <begin position="138"/>
        <end position="184"/>
    </location>
</feature>
<gene>
    <name evidence="2" type="ORF">FN846DRAFT_887154</name>
</gene>
<sequence length="289" mass="31413">MAAGLQAAASLAEDEIEALYKKMAGSWGGLDTGPGLPCYTGLQCAQRAAIFSIALGRAGDVITQIRNRLLEKSSSAVLLVKSWLNQKTIDNRELYGLDQNLAPPGDTAESDRDMEVERQALGEGMDAHHRAHEVCDAHTQAGSRIKNSSAQLHESGTRSSRVSSNAPLGSTRAGSCPSLTVHSLRPESPSLLRTRQCRSRSWRVDGETKSINHAKSQPCKLQPPTGPGWYNIPPVRDPRRGNRRRICVNRSVLGKPVKHPTDATTDAFWGVVVTCNERLADESEEADLE</sequence>
<dbReference type="EMBL" id="VXIS01000023">
    <property type="protein sequence ID" value="KAA8912517.1"/>
    <property type="molecule type" value="Genomic_DNA"/>
</dbReference>
<feature type="region of interest" description="Disordered" evidence="1">
    <location>
        <begin position="209"/>
        <end position="228"/>
    </location>
</feature>
<evidence type="ECO:0000256" key="1">
    <source>
        <dbReference type="SAM" id="MobiDB-lite"/>
    </source>
</evidence>
<name>A0A5J5F754_9PEZI</name>
<dbReference type="Proteomes" id="UP000326924">
    <property type="component" value="Unassembled WGS sequence"/>
</dbReference>
<dbReference type="AlphaFoldDB" id="A0A5J5F754"/>
<organism evidence="2 3">
    <name type="scientific">Sphaerosporella brunnea</name>
    <dbReference type="NCBI Taxonomy" id="1250544"/>
    <lineage>
        <taxon>Eukaryota</taxon>
        <taxon>Fungi</taxon>
        <taxon>Dikarya</taxon>
        <taxon>Ascomycota</taxon>
        <taxon>Pezizomycotina</taxon>
        <taxon>Pezizomycetes</taxon>
        <taxon>Pezizales</taxon>
        <taxon>Pyronemataceae</taxon>
        <taxon>Sphaerosporella</taxon>
    </lineage>
</organism>
<feature type="compositionally biased region" description="Polar residues" evidence="1">
    <location>
        <begin position="140"/>
        <end position="168"/>
    </location>
</feature>